<evidence type="ECO:0000259" key="2">
    <source>
        <dbReference type="PROSITE" id="PS51898"/>
    </source>
</evidence>
<protein>
    <submittedName>
        <fullName evidence="3">Phage integrase family protein</fullName>
    </submittedName>
</protein>
<comment type="caution">
    <text evidence="3">The sequence shown here is derived from an EMBL/GenBank/DDBJ whole genome shotgun (WGS) entry which is preliminary data.</text>
</comment>
<keyword evidence="4" id="KW-1185">Reference proteome</keyword>
<reference evidence="3 4" key="1">
    <citation type="submission" date="2015-12" db="EMBL/GenBank/DDBJ databases">
        <title>Genome sequence of Streptomyces sp. G25.</title>
        <authorList>
            <person name="Poehlein A."/>
            <person name="Roettig A."/>
            <person name="Hiessl S."/>
            <person name="Hauschild P."/>
            <person name="Schauer J."/>
            <person name="Madkour M.H."/>
            <person name="Al-Ansari A.M."/>
            <person name="Almakishah N.H."/>
            <person name="Steinbuechel A."/>
            <person name="Daniel R."/>
        </authorList>
    </citation>
    <scope>NUCLEOTIDE SEQUENCE [LARGE SCALE GENOMIC DNA]</scope>
    <source>
        <strain evidence="4">G25(2015)</strain>
    </source>
</reference>
<dbReference type="PATRIC" id="fig|1716141.3.peg.1753"/>
<evidence type="ECO:0000313" key="4">
    <source>
        <dbReference type="Proteomes" id="UP000077381"/>
    </source>
</evidence>
<dbReference type="SUPFAM" id="SSF56349">
    <property type="entry name" value="DNA breaking-rejoining enzymes"/>
    <property type="match status" value="1"/>
</dbReference>
<dbReference type="Proteomes" id="UP000077381">
    <property type="component" value="Unassembled WGS sequence"/>
</dbReference>
<evidence type="ECO:0000256" key="1">
    <source>
        <dbReference type="ARBA" id="ARBA00023172"/>
    </source>
</evidence>
<dbReference type="GO" id="GO:0006310">
    <property type="term" value="P:DNA recombination"/>
    <property type="evidence" value="ECO:0007669"/>
    <property type="project" value="UniProtKB-KW"/>
</dbReference>
<dbReference type="EMBL" id="LOHS01000052">
    <property type="protein sequence ID" value="OAH15051.1"/>
    <property type="molecule type" value="Genomic_DNA"/>
</dbReference>
<evidence type="ECO:0000313" key="3">
    <source>
        <dbReference type="EMBL" id="OAH15051.1"/>
    </source>
</evidence>
<dbReference type="InterPro" id="IPR002104">
    <property type="entry name" value="Integrase_catalytic"/>
</dbReference>
<dbReference type="InterPro" id="IPR011010">
    <property type="entry name" value="DNA_brk_join_enz"/>
</dbReference>
<organism evidence="3 4">
    <name type="scientific">Streptomyces jeddahensis</name>
    <dbReference type="NCBI Taxonomy" id="1716141"/>
    <lineage>
        <taxon>Bacteria</taxon>
        <taxon>Bacillati</taxon>
        <taxon>Actinomycetota</taxon>
        <taxon>Actinomycetes</taxon>
        <taxon>Kitasatosporales</taxon>
        <taxon>Streptomycetaceae</taxon>
        <taxon>Streptomyces</taxon>
    </lineage>
</organism>
<dbReference type="AlphaFoldDB" id="A0A177HVW1"/>
<feature type="domain" description="Tyr recombinase" evidence="2">
    <location>
        <begin position="1"/>
        <end position="114"/>
    </location>
</feature>
<dbReference type="GO" id="GO:0003677">
    <property type="term" value="F:DNA binding"/>
    <property type="evidence" value="ECO:0007669"/>
    <property type="project" value="InterPro"/>
</dbReference>
<gene>
    <name evidence="3" type="ORF">STSP_16700</name>
</gene>
<dbReference type="GO" id="GO:0015074">
    <property type="term" value="P:DNA integration"/>
    <property type="evidence" value="ECO:0007669"/>
    <property type="project" value="InterPro"/>
</dbReference>
<dbReference type="InterPro" id="IPR013762">
    <property type="entry name" value="Integrase-like_cat_sf"/>
</dbReference>
<sequence>MPIPPVLVHLLREHIARYGTADDGRLFRAARGGRVPSTEYCDIWERARKAVLSPREVESDLAAVPYSLRHAGVSLWIKSGVDPAEVAARAGHSIAVLYRFYAKILKGGQKRSNDLISRALDEGDAP</sequence>
<dbReference type="RefSeq" id="WP_107441230.1">
    <property type="nucleotide sequence ID" value="NZ_LOHS01000052.1"/>
</dbReference>
<dbReference type="PROSITE" id="PS51898">
    <property type="entry name" value="TYR_RECOMBINASE"/>
    <property type="match status" value="1"/>
</dbReference>
<keyword evidence="1" id="KW-0233">DNA recombination</keyword>
<dbReference type="STRING" id="1716141.STSP_16700"/>
<dbReference type="Gene3D" id="1.10.443.10">
    <property type="entry name" value="Intergrase catalytic core"/>
    <property type="match status" value="1"/>
</dbReference>
<proteinExistence type="predicted"/>
<name>A0A177HVW1_9ACTN</name>
<accession>A0A177HVW1</accession>